<dbReference type="InterPro" id="IPR000244">
    <property type="entry name" value="Ribosomal_bL9"/>
</dbReference>
<dbReference type="SUPFAM" id="SSF55658">
    <property type="entry name" value="L9 N-domain-like"/>
    <property type="match status" value="1"/>
</dbReference>
<dbReference type="InterPro" id="IPR036791">
    <property type="entry name" value="Ribosomal_bL9_C_sf"/>
</dbReference>
<evidence type="ECO:0000259" key="8">
    <source>
        <dbReference type="PROSITE" id="PS00651"/>
    </source>
</evidence>
<comment type="similarity">
    <text evidence="1 7">Belongs to the bacterial ribosomal protein bL9 family.</text>
</comment>
<comment type="function">
    <text evidence="7">Binds to the 23S rRNA.</text>
</comment>
<evidence type="ECO:0000256" key="1">
    <source>
        <dbReference type="ARBA" id="ARBA00010605"/>
    </source>
</evidence>
<dbReference type="SUPFAM" id="SSF55653">
    <property type="entry name" value="Ribosomal protein L9 C-domain"/>
    <property type="match status" value="1"/>
</dbReference>
<proteinExistence type="inferred from homology"/>
<dbReference type="GO" id="GO:0019843">
    <property type="term" value="F:rRNA binding"/>
    <property type="evidence" value="ECO:0007669"/>
    <property type="project" value="UniProtKB-UniRule"/>
</dbReference>
<reference evidence="9 10" key="1">
    <citation type="submission" date="2018-05" db="EMBL/GenBank/DDBJ databases">
        <title>Spiribacter halobius sp. nov., a moderately halophilic bacterium isolated from marine solar saltern.</title>
        <authorList>
            <person name="Zheng W.-S."/>
            <person name="Lu D.-C."/>
            <person name="Du Z.-J."/>
        </authorList>
    </citation>
    <scope>NUCLEOTIDE SEQUENCE [LARGE SCALE GENOMIC DNA]</scope>
    <source>
        <strain evidence="9 10">E85</strain>
    </source>
</reference>
<dbReference type="Pfam" id="PF03948">
    <property type="entry name" value="Ribosomal_L9_C"/>
    <property type="match status" value="1"/>
</dbReference>
<dbReference type="Gene3D" id="3.40.5.10">
    <property type="entry name" value="Ribosomal protein L9, N-terminal domain"/>
    <property type="match status" value="1"/>
</dbReference>
<dbReference type="InterPro" id="IPR020069">
    <property type="entry name" value="Ribosomal_bL9_C"/>
</dbReference>
<dbReference type="PROSITE" id="PS00651">
    <property type="entry name" value="RIBOSOMAL_L9"/>
    <property type="match status" value="1"/>
</dbReference>
<comment type="caution">
    <text evidence="9">The sequence shown here is derived from an EMBL/GenBank/DDBJ whole genome shotgun (WGS) entry which is preliminary data.</text>
</comment>
<dbReference type="Proteomes" id="UP000245474">
    <property type="component" value="Unassembled WGS sequence"/>
</dbReference>
<evidence type="ECO:0000256" key="6">
    <source>
        <dbReference type="ARBA" id="ARBA00035292"/>
    </source>
</evidence>
<evidence type="ECO:0000313" key="10">
    <source>
        <dbReference type="Proteomes" id="UP000245474"/>
    </source>
</evidence>
<dbReference type="AlphaFoldDB" id="A0A2U2MX36"/>
<dbReference type="PANTHER" id="PTHR21368">
    <property type="entry name" value="50S RIBOSOMAL PROTEIN L9"/>
    <property type="match status" value="1"/>
</dbReference>
<gene>
    <name evidence="7" type="primary">rplI</name>
    <name evidence="9" type="ORF">DEM34_16420</name>
</gene>
<evidence type="ECO:0000256" key="5">
    <source>
        <dbReference type="ARBA" id="ARBA00023274"/>
    </source>
</evidence>
<dbReference type="GO" id="GO:0003735">
    <property type="term" value="F:structural constituent of ribosome"/>
    <property type="evidence" value="ECO:0007669"/>
    <property type="project" value="InterPro"/>
</dbReference>
<dbReference type="InterPro" id="IPR009027">
    <property type="entry name" value="Ribosomal_bL9/RNase_H1_N"/>
</dbReference>
<dbReference type="NCBIfam" id="TIGR00158">
    <property type="entry name" value="L9"/>
    <property type="match status" value="1"/>
</dbReference>
<keyword evidence="10" id="KW-1185">Reference proteome</keyword>
<dbReference type="Gene3D" id="3.10.430.100">
    <property type="entry name" value="Ribosomal protein L9, C-terminal domain"/>
    <property type="match status" value="1"/>
</dbReference>
<keyword evidence="3 7" id="KW-0694">RNA-binding</keyword>
<feature type="domain" description="Ribosomal protein L9" evidence="8">
    <location>
        <begin position="13"/>
        <end position="40"/>
    </location>
</feature>
<name>A0A2U2MX36_9GAMM</name>
<sequence length="149" mass="15873">MEVILLEKVDNLGGLGDRVKVRPGYGRNYLIPQGKAKPATEENIRYFEARRAELERKAAEELAAAQARAAQLEGLTVTIAAKAGEEGKLFGSVGTADIADAVTAAGVEIGKHEVRLPEGPLRATGEYEIELHLHADVNSTVQVVVTGEA</sequence>
<dbReference type="EMBL" id="QFFI01000035">
    <property type="protein sequence ID" value="PWG61420.1"/>
    <property type="molecule type" value="Genomic_DNA"/>
</dbReference>
<dbReference type="OrthoDB" id="9788336at2"/>
<evidence type="ECO:0000256" key="2">
    <source>
        <dbReference type="ARBA" id="ARBA00022730"/>
    </source>
</evidence>
<organism evidence="9 10">
    <name type="scientific">Sediminicurvatus halobius</name>
    <dbReference type="NCBI Taxonomy" id="2182432"/>
    <lineage>
        <taxon>Bacteria</taxon>
        <taxon>Pseudomonadati</taxon>
        <taxon>Pseudomonadota</taxon>
        <taxon>Gammaproteobacteria</taxon>
        <taxon>Chromatiales</taxon>
        <taxon>Ectothiorhodospiraceae</taxon>
        <taxon>Sediminicurvatus</taxon>
    </lineage>
</organism>
<keyword evidence="2 7" id="KW-0699">rRNA-binding</keyword>
<evidence type="ECO:0000313" key="9">
    <source>
        <dbReference type="EMBL" id="PWG61420.1"/>
    </source>
</evidence>
<dbReference type="Pfam" id="PF01281">
    <property type="entry name" value="Ribosomal_L9_N"/>
    <property type="match status" value="1"/>
</dbReference>
<dbReference type="RefSeq" id="WP_109679922.1">
    <property type="nucleotide sequence ID" value="NZ_CP086615.1"/>
</dbReference>
<keyword evidence="4 7" id="KW-0689">Ribosomal protein</keyword>
<dbReference type="GO" id="GO:1990904">
    <property type="term" value="C:ribonucleoprotein complex"/>
    <property type="evidence" value="ECO:0007669"/>
    <property type="project" value="UniProtKB-KW"/>
</dbReference>
<evidence type="ECO:0000256" key="4">
    <source>
        <dbReference type="ARBA" id="ARBA00022980"/>
    </source>
</evidence>
<dbReference type="GO" id="GO:0006412">
    <property type="term" value="P:translation"/>
    <property type="evidence" value="ECO:0007669"/>
    <property type="project" value="UniProtKB-UniRule"/>
</dbReference>
<dbReference type="InterPro" id="IPR020594">
    <property type="entry name" value="Ribosomal_bL9_bac/chp"/>
</dbReference>
<dbReference type="HAMAP" id="MF_00503">
    <property type="entry name" value="Ribosomal_bL9"/>
    <property type="match status" value="1"/>
</dbReference>
<evidence type="ECO:0000256" key="3">
    <source>
        <dbReference type="ARBA" id="ARBA00022884"/>
    </source>
</evidence>
<dbReference type="InterPro" id="IPR036935">
    <property type="entry name" value="Ribosomal_bL9_N_sf"/>
</dbReference>
<dbReference type="GO" id="GO:0005840">
    <property type="term" value="C:ribosome"/>
    <property type="evidence" value="ECO:0007669"/>
    <property type="project" value="UniProtKB-KW"/>
</dbReference>
<protein>
    <recommendedName>
        <fullName evidence="6 7">Large ribosomal subunit protein bL9</fullName>
    </recommendedName>
</protein>
<dbReference type="InterPro" id="IPR020070">
    <property type="entry name" value="Ribosomal_bL9_N"/>
</dbReference>
<accession>A0A2U2MX36</accession>
<evidence type="ECO:0000256" key="7">
    <source>
        <dbReference type="HAMAP-Rule" id="MF_00503"/>
    </source>
</evidence>
<keyword evidence="5 7" id="KW-0687">Ribonucleoprotein</keyword>